<dbReference type="Pfam" id="PF13302">
    <property type="entry name" value="Acetyltransf_3"/>
    <property type="match status" value="1"/>
</dbReference>
<comment type="caution">
    <text evidence="2">The sequence shown here is derived from an EMBL/GenBank/DDBJ whole genome shotgun (WGS) entry which is preliminary data.</text>
</comment>
<accession>A0ABS3TGB1</accession>
<dbReference type="PROSITE" id="PS51186">
    <property type="entry name" value="GNAT"/>
    <property type="match status" value="1"/>
</dbReference>
<gene>
    <name evidence="2" type="ORF">J4D97_18700</name>
</gene>
<dbReference type="Proteomes" id="UP000670527">
    <property type="component" value="Unassembled WGS sequence"/>
</dbReference>
<dbReference type="PANTHER" id="PTHR43792:SF16">
    <property type="entry name" value="N-ACETYLTRANSFERASE DOMAIN-CONTAINING PROTEIN"/>
    <property type="match status" value="1"/>
</dbReference>
<dbReference type="RefSeq" id="WP_208308905.1">
    <property type="nucleotide sequence ID" value="NZ_JAGETX010000016.1"/>
</dbReference>
<proteinExistence type="predicted"/>
<keyword evidence="3" id="KW-1185">Reference proteome</keyword>
<protein>
    <submittedName>
        <fullName evidence="2">GNAT family N-acetyltransferase</fullName>
    </submittedName>
</protein>
<evidence type="ECO:0000313" key="2">
    <source>
        <dbReference type="EMBL" id="MBO3272686.1"/>
    </source>
</evidence>
<dbReference type="InterPro" id="IPR016181">
    <property type="entry name" value="Acyl_CoA_acyltransferase"/>
</dbReference>
<dbReference type="PANTHER" id="PTHR43792">
    <property type="entry name" value="GNAT FAMILY, PUTATIVE (AFU_ORTHOLOGUE AFUA_3G00765)-RELATED-RELATED"/>
    <property type="match status" value="1"/>
</dbReference>
<sequence length="197" mass="21703">MPVAATLFVAPPLTTVTTARLTLRPYAPTDEADFFALLDQERNRLRPAFPARVAATTTPTDAARVLATFLSDWHSDRLYVLGIWHTATAAYLGDISLRPQTGRTRTAEIGYYLAQSAEGHGYAREALAAAVQFGFDDLQVGIFSIRCRANNSRSCAVAQAAGFRQLPTRTRLWPLRKHDAEGEILYYSLSQATAPTR</sequence>
<dbReference type="InterPro" id="IPR051531">
    <property type="entry name" value="N-acetyltransferase"/>
</dbReference>
<feature type="domain" description="N-acetyltransferase" evidence="1">
    <location>
        <begin position="21"/>
        <end position="181"/>
    </location>
</feature>
<evidence type="ECO:0000259" key="1">
    <source>
        <dbReference type="PROSITE" id="PS51186"/>
    </source>
</evidence>
<dbReference type="SUPFAM" id="SSF55729">
    <property type="entry name" value="Acyl-CoA N-acyltransferases (Nat)"/>
    <property type="match status" value="1"/>
</dbReference>
<name>A0ABS3TGB1_9BACT</name>
<dbReference type="EMBL" id="JAGETX010000016">
    <property type="protein sequence ID" value="MBO3272686.1"/>
    <property type="molecule type" value="Genomic_DNA"/>
</dbReference>
<reference evidence="2 3" key="1">
    <citation type="submission" date="2021-03" db="EMBL/GenBank/DDBJ databases">
        <authorList>
            <person name="Kim M.K."/>
        </authorList>
    </citation>
    <scope>NUCLEOTIDE SEQUENCE [LARGE SCALE GENOMIC DNA]</scope>
    <source>
        <strain evidence="2 3">BT507</strain>
    </source>
</reference>
<dbReference type="Gene3D" id="3.40.630.30">
    <property type="match status" value="1"/>
</dbReference>
<evidence type="ECO:0000313" key="3">
    <source>
        <dbReference type="Proteomes" id="UP000670527"/>
    </source>
</evidence>
<dbReference type="InterPro" id="IPR000182">
    <property type="entry name" value="GNAT_dom"/>
</dbReference>
<organism evidence="2 3">
    <name type="scientific">Hymenobacter defluvii</name>
    <dbReference type="NCBI Taxonomy" id="2054411"/>
    <lineage>
        <taxon>Bacteria</taxon>
        <taxon>Pseudomonadati</taxon>
        <taxon>Bacteroidota</taxon>
        <taxon>Cytophagia</taxon>
        <taxon>Cytophagales</taxon>
        <taxon>Hymenobacteraceae</taxon>
        <taxon>Hymenobacter</taxon>
    </lineage>
</organism>